<proteinExistence type="predicted"/>
<organism evidence="2 3">
    <name type="scientific">Streptomyces liliifuscus</name>
    <dbReference type="NCBI Taxonomy" id="2797636"/>
    <lineage>
        <taxon>Bacteria</taxon>
        <taxon>Bacillati</taxon>
        <taxon>Actinomycetota</taxon>
        <taxon>Actinomycetes</taxon>
        <taxon>Kitasatosporales</taxon>
        <taxon>Streptomycetaceae</taxon>
        <taxon>Streptomyces</taxon>
    </lineage>
</organism>
<gene>
    <name evidence="2" type="ORF">JEQ17_22655</name>
</gene>
<dbReference type="RefSeq" id="WP_200396922.1">
    <property type="nucleotide sequence ID" value="NZ_CP066831.1"/>
</dbReference>
<dbReference type="AlphaFoldDB" id="A0A7T7I6K7"/>
<feature type="region of interest" description="Disordered" evidence="1">
    <location>
        <begin position="33"/>
        <end position="62"/>
    </location>
</feature>
<reference evidence="2 3" key="1">
    <citation type="submission" date="2020-12" db="EMBL/GenBank/DDBJ databases">
        <title>A novel species.</title>
        <authorList>
            <person name="Li K."/>
        </authorList>
    </citation>
    <scope>NUCLEOTIDE SEQUENCE [LARGE SCALE GENOMIC DNA]</scope>
    <source>
        <strain evidence="2 3">ZYC-3</strain>
    </source>
</reference>
<protein>
    <submittedName>
        <fullName evidence="2">Uncharacterized protein</fullName>
    </submittedName>
</protein>
<evidence type="ECO:0000313" key="3">
    <source>
        <dbReference type="Proteomes" id="UP000595636"/>
    </source>
</evidence>
<sequence length="385" mass="42174">MNATPEGTETMNNTTAIAAATAQLVADQAIETPLPRDMAGSPGEPRTRADEPVEDGARGHADVDVKDVTVSIGGAELTGELVIWWPVSRVDHHIEAAYDPAVISLAHAQSRLRTDLAGRGLNVEEFIDEDAKPAVSPEVARALVQMDAQEQTVREAGLWDANYERVNNALREMFIETNSVGPVLEVIFQGEVDRLAAKHGLRLARANESADKDLDGKLLVWREYGLVLLPHGMTARDALDQLRAALAEARAPRLTPAQSSLVLDEDFGGLRSAAPIESTMRDIDDQRTPAENAKTPFLAAEIVQLDWDRLSPVNINGRWQSRSVDGQFTKVWVHYGTNTADVSREKARDIAREMREFADRLDALVDRADEIGSSDFTDEARANKA</sequence>
<dbReference type="EMBL" id="CP066831">
    <property type="protein sequence ID" value="QQM41965.1"/>
    <property type="molecule type" value="Genomic_DNA"/>
</dbReference>
<feature type="compositionally biased region" description="Basic and acidic residues" evidence="1">
    <location>
        <begin position="45"/>
        <end position="62"/>
    </location>
</feature>
<evidence type="ECO:0000313" key="2">
    <source>
        <dbReference type="EMBL" id="QQM41965.1"/>
    </source>
</evidence>
<dbReference type="KEGG" id="slf:JEQ17_22655"/>
<accession>A0A7T7I6K7</accession>
<name>A0A7T7I6K7_9ACTN</name>
<evidence type="ECO:0000256" key="1">
    <source>
        <dbReference type="SAM" id="MobiDB-lite"/>
    </source>
</evidence>
<keyword evidence="3" id="KW-1185">Reference proteome</keyword>
<dbReference type="Proteomes" id="UP000595636">
    <property type="component" value="Chromosome"/>
</dbReference>